<dbReference type="Pfam" id="PF14815">
    <property type="entry name" value="NUDIX_4"/>
    <property type="match status" value="1"/>
</dbReference>
<keyword evidence="7" id="KW-0479">Metal-binding</keyword>
<dbReference type="InterPro" id="IPR015797">
    <property type="entry name" value="NUDIX_hydrolase-like_dom_sf"/>
</dbReference>
<dbReference type="InterPro" id="IPR023170">
    <property type="entry name" value="HhH_base_excis_C"/>
</dbReference>
<comment type="function">
    <text evidence="2">Adenine glycosylase active on G-A mispairs. MutY also corrects error-prone DNA synthesis past GO lesions which are due to the oxidatively damaged form of guanine: 7,8-dihydro-8-oxoguanine (8-oxo-dGTP).</text>
</comment>
<dbReference type="PANTHER" id="PTHR42944:SF1">
    <property type="entry name" value="ADENINE DNA GLYCOSYLASE"/>
    <property type="match status" value="1"/>
</dbReference>
<comment type="similarity">
    <text evidence="3 14">Belongs to the Nth/MutY family.</text>
</comment>
<evidence type="ECO:0000256" key="8">
    <source>
        <dbReference type="ARBA" id="ARBA00022763"/>
    </source>
</evidence>
<evidence type="ECO:0000256" key="6">
    <source>
        <dbReference type="ARBA" id="ARBA00022485"/>
    </source>
</evidence>
<dbReference type="FunFam" id="1.10.340.30:FF:000002">
    <property type="entry name" value="Adenine DNA glycosylase"/>
    <property type="match status" value="1"/>
</dbReference>
<evidence type="ECO:0000256" key="1">
    <source>
        <dbReference type="ARBA" id="ARBA00000843"/>
    </source>
</evidence>
<dbReference type="InterPro" id="IPR029119">
    <property type="entry name" value="MutY_C"/>
</dbReference>
<evidence type="ECO:0000256" key="10">
    <source>
        <dbReference type="ARBA" id="ARBA00023004"/>
    </source>
</evidence>
<accession>A0A239ER24</accession>
<reference evidence="16 17" key="1">
    <citation type="submission" date="2017-06" db="EMBL/GenBank/DDBJ databases">
        <authorList>
            <person name="Kim H.J."/>
            <person name="Triplett B.A."/>
        </authorList>
    </citation>
    <scope>NUCLEOTIDE SEQUENCE [LARGE SCALE GENOMIC DNA]</scope>
    <source>
        <strain evidence="16 17">DSM 19307</strain>
    </source>
</reference>
<evidence type="ECO:0000259" key="15">
    <source>
        <dbReference type="SMART" id="SM00478"/>
    </source>
</evidence>
<dbReference type="GO" id="GO:0000701">
    <property type="term" value="F:purine-specific mismatch base pair DNA N-glycosylase activity"/>
    <property type="evidence" value="ECO:0007669"/>
    <property type="project" value="UniProtKB-EC"/>
</dbReference>
<dbReference type="GO" id="GO:0006298">
    <property type="term" value="P:mismatch repair"/>
    <property type="evidence" value="ECO:0007669"/>
    <property type="project" value="TreeGrafter"/>
</dbReference>
<dbReference type="GO" id="GO:0034039">
    <property type="term" value="F:8-oxo-7,8-dihydroguanine DNA N-glycosylase activity"/>
    <property type="evidence" value="ECO:0007669"/>
    <property type="project" value="TreeGrafter"/>
</dbReference>
<dbReference type="InterPro" id="IPR011257">
    <property type="entry name" value="DNA_glycosylase"/>
</dbReference>
<dbReference type="InterPro" id="IPR044298">
    <property type="entry name" value="MIG/MutY"/>
</dbReference>
<comment type="cofactor">
    <cofactor evidence="14">
        <name>[4Fe-4S] cluster</name>
        <dbReference type="ChEBI" id="CHEBI:49883"/>
    </cofactor>
    <text evidence="14">Binds 1 [4Fe-4S] cluster.</text>
</comment>
<dbReference type="InterPro" id="IPR005760">
    <property type="entry name" value="A/G_AdeGlyc_MutY"/>
</dbReference>
<evidence type="ECO:0000256" key="9">
    <source>
        <dbReference type="ARBA" id="ARBA00022801"/>
    </source>
</evidence>
<dbReference type="CDD" id="cd00056">
    <property type="entry name" value="ENDO3c"/>
    <property type="match status" value="1"/>
</dbReference>
<evidence type="ECO:0000256" key="4">
    <source>
        <dbReference type="ARBA" id="ARBA00012045"/>
    </source>
</evidence>
<evidence type="ECO:0000313" key="17">
    <source>
        <dbReference type="Proteomes" id="UP000198393"/>
    </source>
</evidence>
<dbReference type="Gene3D" id="1.10.1670.10">
    <property type="entry name" value="Helix-hairpin-Helix base-excision DNA repair enzymes (C-terminal)"/>
    <property type="match status" value="1"/>
</dbReference>
<dbReference type="EC" id="3.2.2.31" evidence="4 14"/>
<dbReference type="GO" id="GO:0051539">
    <property type="term" value="F:4 iron, 4 sulfur cluster binding"/>
    <property type="evidence" value="ECO:0007669"/>
    <property type="project" value="UniProtKB-UniRule"/>
</dbReference>
<dbReference type="GO" id="GO:0006284">
    <property type="term" value="P:base-excision repair"/>
    <property type="evidence" value="ECO:0007669"/>
    <property type="project" value="UniProtKB-UniRule"/>
</dbReference>
<dbReference type="Gene3D" id="3.90.79.10">
    <property type="entry name" value="Nucleoside Triphosphate Pyrophosphohydrolase"/>
    <property type="match status" value="1"/>
</dbReference>
<dbReference type="Pfam" id="PF00730">
    <property type="entry name" value="HhH-GPD"/>
    <property type="match status" value="1"/>
</dbReference>
<dbReference type="GO" id="GO:0032357">
    <property type="term" value="F:oxidized purine DNA binding"/>
    <property type="evidence" value="ECO:0007669"/>
    <property type="project" value="TreeGrafter"/>
</dbReference>
<dbReference type="Proteomes" id="UP000198393">
    <property type="component" value="Unassembled WGS sequence"/>
</dbReference>
<dbReference type="GO" id="GO:0035485">
    <property type="term" value="F:adenine/guanine mispair binding"/>
    <property type="evidence" value="ECO:0007669"/>
    <property type="project" value="TreeGrafter"/>
</dbReference>
<dbReference type="CDD" id="cd03431">
    <property type="entry name" value="NUDIX_DNA_Glycosylase_C-MutY"/>
    <property type="match status" value="1"/>
</dbReference>
<dbReference type="Pfam" id="PF00633">
    <property type="entry name" value="HHH"/>
    <property type="match status" value="1"/>
</dbReference>
<keyword evidence="13 14" id="KW-0326">Glycosidase</keyword>
<keyword evidence="11" id="KW-0411">Iron-sulfur</keyword>
<evidence type="ECO:0000256" key="13">
    <source>
        <dbReference type="ARBA" id="ARBA00023295"/>
    </source>
</evidence>
<dbReference type="NCBIfam" id="TIGR01084">
    <property type="entry name" value="mutY"/>
    <property type="match status" value="1"/>
</dbReference>
<dbReference type="AlphaFoldDB" id="A0A239ER24"/>
<evidence type="ECO:0000256" key="11">
    <source>
        <dbReference type="ARBA" id="ARBA00023014"/>
    </source>
</evidence>
<keyword evidence="10 14" id="KW-0408">Iron</keyword>
<sequence>MKTFAERLINWYTERKRDLPWRKTKDPYPVWLSEIILQQTRVDQGLPYWLNFMETFPTINDLANAPEEKVLRLWQGLGYYSRARNLHFTAKYISKDLKGVFPSSYNEILKLKGIGPYTAAAIASICFDEPRPVVDGNVFRFASRYFGIKSDISKASTRRVFEKILEEEISLSRPGIFNQAMMEFGATVCSPSPQCDQCEFQFDCFAFKNKSQKSLPVKTAKTKVRDRHFHYVVFKNHECLFLNERREKDVWTGLFDFYLLEGKKNEVEVMEETNKKLNIEKLLLEDVSTPFVHILSHQKIFARFYLVDISDHSANTLMQNSALKSYSVEEVLNLPKPKLIVNYLQRIGIE</sequence>
<keyword evidence="6" id="KW-0004">4Fe-4S</keyword>
<evidence type="ECO:0000256" key="5">
    <source>
        <dbReference type="ARBA" id="ARBA00022023"/>
    </source>
</evidence>
<keyword evidence="12" id="KW-0234">DNA repair</keyword>
<organism evidence="16 17">
    <name type="scientific">Ekhidna lutea</name>
    <dbReference type="NCBI Taxonomy" id="447679"/>
    <lineage>
        <taxon>Bacteria</taxon>
        <taxon>Pseudomonadati</taxon>
        <taxon>Bacteroidota</taxon>
        <taxon>Cytophagia</taxon>
        <taxon>Cytophagales</taxon>
        <taxon>Reichenbachiellaceae</taxon>
        <taxon>Ekhidna</taxon>
    </lineage>
</organism>
<protein>
    <recommendedName>
        <fullName evidence="5 14">Adenine DNA glycosylase</fullName>
        <ecNumber evidence="4 14">3.2.2.31</ecNumber>
    </recommendedName>
</protein>
<evidence type="ECO:0000256" key="12">
    <source>
        <dbReference type="ARBA" id="ARBA00023204"/>
    </source>
</evidence>
<dbReference type="SUPFAM" id="SSF48150">
    <property type="entry name" value="DNA-glycosylase"/>
    <property type="match status" value="1"/>
</dbReference>
<dbReference type="SUPFAM" id="SSF55811">
    <property type="entry name" value="Nudix"/>
    <property type="match status" value="1"/>
</dbReference>
<dbReference type="InterPro" id="IPR003265">
    <property type="entry name" value="HhH-GPD_domain"/>
</dbReference>
<dbReference type="RefSeq" id="WP_245811193.1">
    <property type="nucleotide sequence ID" value="NZ_FZPD01000001.1"/>
</dbReference>
<evidence type="ECO:0000256" key="7">
    <source>
        <dbReference type="ARBA" id="ARBA00022723"/>
    </source>
</evidence>
<dbReference type="SMART" id="SM00478">
    <property type="entry name" value="ENDO3c"/>
    <property type="match status" value="1"/>
</dbReference>
<comment type="catalytic activity">
    <reaction evidence="1 14">
        <text>Hydrolyzes free adenine bases from 7,8-dihydro-8-oxoguanine:adenine mismatched double-stranded DNA, leaving an apurinic site.</text>
        <dbReference type="EC" id="3.2.2.31"/>
    </reaction>
</comment>
<name>A0A239ER24_EKHLU</name>
<proteinExistence type="inferred from homology"/>
<feature type="domain" description="HhH-GPD" evidence="15">
    <location>
        <begin position="36"/>
        <end position="187"/>
    </location>
</feature>
<evidence type="ECO:0000256" key="2">
    <source>
        <dbReference type="ARBA" id="ARBA00002933"/>
    </source>
</evidence>
<keyword evidence="17" id="KW-1185">Reference proteome</keyword>
<evidence type="ECO:0000313" key="16">
    <source>
        <dbReference type="EMBL" id="SNS47085.1"/>
    </source>
</evidence>
<keyword evidence="8 14" id="KW-0227">DNA damage</keyword>
<dbReference type="Gene3D" id="1.10.340.30">
    <property type="entry name" value="Hypothetical protein, domain 2"/>
    <property type="match status" value="1"/>
</dbReference>
<keyword evidence="9" id="KW-0378">Hydrolase</keyword>
<dbReference type="GO" id="GO:0046872">
    <property type="term" value="F:metal ion binding"/>
    <property type="evidence" value="ECO:0007669"/>
    <property type="project" value="UniProtKB-UniRule"/>
</dbReference>
<dbReference type="InterPro" id="IPR000445">
    <property type="entry name" value="HhH_motif"/>
</dbReference>
<dbReference type="EMBL" id="FZPD01000001">
    <property type="protein sequence ID" value="SNS47085.1"/>
    <property type="molecule type" value="Genomic_DNA"/>
</dbReference>
<gene>
    <name evidence="16" type="ORF">SAMN05421640_0284</name>
</gene>
<evidence type="ECO:0000256" key="3">
    <source>
        <dbReference type="ARBA" id="ARBA00008343"/>
    </source>
</evidence>
<dbReference type="PANTHER" id="PTHR42944">
    <property type="entry name" value="ADENINE DNA GLYCOSYLASE"/>
    <property type="match status" value="1"/>
</dbReference>
<evidence type="ECO:0000256" key="14">
    <source>
        <dbReference type="RuleBase" id="RU365096"/>
    </source>
</evidence>